<dbReference type="AlphaFoldDB" id="A0A1Y1XUW8"/>
<reference evidence="2 3" key="1">
    <citation type="submission" date="2016-07" db="EMBL/GenBank/DDBJ databases">
        <title>Pervasive Adenine N6-methylation of Active Genes in Fungi.</title>
        <authorList>
            <consortium name="DOE Joint Genome Institute"/>
            <person name="Mondo S.J."/>
            <person name="Dannebaum R.O."/>
            <person name="Kuo R.C."/>
            <person name="Labutti K."/>
            <person name="Haridas S."/>
            <person name="Kuo A."/>
            <person name="Salamov A."/>
            <person name="Ahrendt S.R."/>
            <person name="Lipzen A."/>
            <person name="Sullivan W."/>
            <person name="Andreopoulos W.B."/>
            <person name="Clum A."/>
            <person name="Lindquist E."/>
            <person name="Daum C."/>
            <person name="Ramamoorthy G.K."/>
            <person name="Gryganskyi A."/>
            <person name="Culley D."/>
            <person name="Magnuson J.K."/>
            <person name="James T.Y."/>
            <person name="O'Malley M.A."/>
            <person name="Stajich J.E."/>
            <person name="Spatafora J.W."/>
            <person name="Visel A."/>
            <person name="Grigoriev I.V."/>
        </authorList>
    </citation>
    <scope>NUCLEOTIDE SEQUENCE [LARGE SCALE GENOMIC DNA]</scope>
    <source>
        <strain evidence="2 3">CBS 115471</strain>
    </source>
</reference>
<proteinExistence type="predicted"/>
<evidence type="ECO:0000313" key="3">
    <source>
        <dbReference type="Proteomes" id="UP000193144"/>
    </source>
</evidence>
<evidence type="ECO:0000313" key="2">
    <source>
        <dbReference type="EMBL" id="ORX89562.1"/>
    </source>
</evidence>
<protein>
    <submittedName>
        <fullName evidence="2">Uncharacterized protein</fullName>
    </submittedName>
</protein>
<dbReference type="EMBL" id="MCFA01000628">
    <property type="protein sequence ID" value="ORX89562.1"/>
    <property type="molecule type" value="Genomic_DNA"/>
</dbReference>
<gene>
    <name evidence="2" type="ORF">BCR34DRAFT_670170</name>
</gene>
<name>A0A1Y1XUW8_9PLEO</name>
<feature type="region of interest" description="Disordered" evidence="1">
    <location>
        <begin position="1"/>
        <end position="70"/>
    </location>
</feature>
<feature type="region of interest" description="Disordered" evidence="1">
    <location>
        <begin position="93"/>
        <end position="120"/>
    </location>
</feature>
<organism evidence="2 3">
    <name type="scientific">Clohesyomyces aquaticus</name>
    <dbReference type="NCBI Taxonomy" id="1231657"/>
    <lineage>
        <taxon>Eukaryota</taxon>
        <taxon>Fungi</taxon>
        <taxon>Dikarya</taxon>
        <taxon>Ascomycota</taxon>
        <taxon>Pezizomycotina</taxon>
        <taxon>Dothideomycetes</taxon>
        <taxon>Pleosporomycetidae</taxon>
        <taxon>Pleosporales</taxon>
        <taxon>Lindgomycetaceae</taxon>
        <taxon>Clohesyomyces</taxon>
    </lineage>
</organism>
<feature type="compositionally biased region" description="Basic residues" evidence="1">
    <location>
        <begin position="52"/>
        <end position="65"/>
    </location>
</feature>
<feature type="compositionally biased region" description="Polar residues" evidence="1">
    <location>
        <begin position="1"/>
        <end position="33"/>
    </location>
</feature>
<dbReference type="OrthoDB" id="10634123at2759"/>
<feature type="compositionally biased region" description="Polar residues" evidence="1">
    <location>
        <begin position="109"/>
        <end position="120"/>
    </location>
</feature>
<evidence type="ECO:0000256" key="1">
    <source>
        <dbReference type="SAM" id="MobiDB-lite"/>
    </source>
</evidence>
<feature type="compositionally biased region" description="Basic and acidic residues" evidence="1">
    <location>
        <begin position="38"/>
        <end position="51"/>
    </location>
</feature>
<comment type="caution">
    <text evidence="2">The sequence shown here is derived from an EMBL/GenBank/DDBJ whole genome shotgun (WGS) entry which is preliminary data.</text>
</comment>
<keyword evidence="3" id="KW-1185">Reference proteome</keyword>
<dbReference type="Proteomes" id="UP000193144">
    <property type="component" value="Unassembled WGS sequence"/>
</dbReference>
<sequence length="223" mass="24053">MDSQQPSFQAQPIQSVTTSTETAYAGDSTQNASKPRLIRAERRRYAPEKKAALHARKNSHRKHNKSSTSIPTDCTIDDVIAYLLKIRSRAPDRKSLGPVNDTCRVPRPSQLSSHTHTSPPNWYPVPHLNAGTPIIPHCSSVYGTRTIDSGPSSGPAGTTLQKGFLVSVLVIGVISAILRHRGDGRYLLLLRVPSHKSLGCIEGRPGTRFGDGTGGTATSRAAE</sequence>
<accession>A0A1Y1XUW8</accession>